<evidence type="ECO:0000256" key="11">
    <source>
        <dbReference type="HAMAP-Rule" id="MF_00392"/>
    </source>
</evidence>
<evidence type="ECO:0000256" key="1">
    <source>
        <dbReference type="ARBA" id="ARBA00002056"/>
    </source>
</evidence>
<dbReference type="PANTHER" id="PTHR30372">
    <property type="entry name" value="LIPID-A-DISACCHARIDE SYNTHASE"/>
    <property type="match status" value="1"/>
</dbReference>
<comment type="function">
    <text evidence="1 11">Condensation of UDP-2,3-diacylglucosamine and 2,3-diacylglucosamine-1-phosphate to form lipid A disaccharide, a precursor of lipid A, a phosphorylated glycolipid that anchors the lipopolysaccharide to the outer membrane of the cell.</text>
</comment>
<dbReference type="InterPro" id="IPR003835">
    <property type="entry name" value="Glyco_trans_19"/>
</dbReference>
<dbReference type="RefSeq" id="WP_203536145.1">
    <property type="nucleotide sequence ID" value="NZ_JAESND010000001.1"/>
</dbReference>
<organism evidence="12 13">
    <name type="scientific">Jeongeupia naejangsanensis</name>
    <dbReference type="NCBI Taxonomy" id="613195"/>
    <lineage>
        <taxon>Bacteria</taxon>
        <taxon>Pseudomonadati</taxon>
        <taxon>Pseudomonadota</taxon>
        <taxon>Betaproteobacteria</taxon>
        <taxon>Neisseriales</taxon>
        <taxon>Chitinibacteraceae</taxon>
        <taxon>Jeongeupia</taxon>
    </lineage>
</organism>
<sequence length="394" mass="43364">MNDRLFAAGSRGPRIAIVVGEASGDLLGAQLMLALKARLPDAQFAGIAGPKMMAAGAYSMVPMESLAVRGYVEVLKHLPRLIGIRRRLKKAILAERPDLLIGIDAPDFNLGLEAAAKAAGIPTVHYVGPSVWAWRPERLKKIGASVSHILLLFPFEEEIYREARIPATYVGHPLADLMPVQPDQAGLREQLDIDAKGPVFAMLPGSRQNELEMLGGLFVETAKLLHARFPDATFLVPFITRETRLYFENEMWRQNAQTLPFRLMFGHAHEAMQAADAILVASGTAALEAMLAKRPTVVTYRITDFTYRMVKKKLRLPYVSLPNVLEGRFVLPELIQHEATAENISQALANLVVDKRLAGKLADCFTAHHEALRCNAAERAADAVIRLLGARAWA</sequence>
<comment type="similarity">
    <text evidence="2 11">Belongs to the LpxB family.</text>
</comment>
<dbReference type="HAMAP" id="MF_00392">
    <property type="entry name" value="LpxB"/>
    <property type="match status" value="1"/>
</dbReference>
<comment type="caution">
    <text evidence="12">The sequence shown here is derived from an EMBL/GenBank/DDBJ whole genome shotgun (WGS) entry which is preliminary data.</text>
</comment>
<evidence type="ECO:0000256" key="4">
    <source>
        <dbReference type="ARBA" id="ARBA00020902"/>
    </source>
</evidence>
<evidence type="ECO:0000256" key="7">
    <source>
        <dbReference type="ARBA" id="ARBA00022676"/>
    </source>
</evidence>
<evidence type="ECO:0000256" key="2">
    <source>
        <dbReference type="ARBA" id="ARBA00007868"/>
    </source>
</evidence>
<keyword evidence="13" id="KW-1185">Reference proteome</keyword>
<comment type="catalytic activity">
    <reaction evidence="10 11">
        <text>a lipid X + a UDP-2-N,3-O-bis[(3R)-3-hydroxyacyl]-alpha-D-glucosamine = a lipid A disaccharide + UDP + H(+)</text>
        <dbReference type="Rhea" id="RHEA:67828"/>
        <dbReference type="ChEBI" id="CHEBI:15378"/>
        <dbReference type="ChEBI" id="CHEBI:58223"/>
        <dbReference type="ChEBI" id="CHEBI:137748"/>
        <dbReference type="ChEBI" id="CHEBI:176338"/>
        <dbReference type="ChEBI" id="CHEBI:176343"/>
        <dbReference type="EC" id="2.4.1.182"/>
    </reaction>
</comment>
<name>A0ABS2BI14_9NEIS</name>
<keyword evidence="9 11" id="KW-0443">Lipid metabolism</keyword>
<dbReference type="Pfam" id="PF02684">
    <property type="entry name" value="LpxB"/>
    <property type="match status" value="1"/>
</dbReference>
<dbReference type="Proteomes" id="UP000809431">
    <property type="component" value="Unassembled WGS sequence"/>
</dbReference>
<evidence type="ECO:0000256" key="10">
    <source>
        <dbReference type="ARBA" id="ARBA00048975"/>
    </source>
</evidence>
<reference evidence="12 13" key="1">
    <citation type="submission" date="2021-01" db="EMBL/GenBank/DDBJ databases">
        <title>Draft Genome Sequence and Polyhydroxyalkanoate Biosynthetic Potential of Jeongeupia naejangsanensis Type Strain DSM 24253.</title>
        <authorList>
            <person name="Turrini P."/>
            <person name="Artuso I."/>
            <person name="Lugli G.A."/>
            <person name="Frangipani E."/>
            <person name="Ventura M."/>
            <person name="Visca P."/>
        </authorList>
    </citation>
    <scope>NUCLEOTIDE SEQUENCE [LARGE SCALE GENOMIC DNA]</scope>
    <source>
        <strain evidence="12 13">DSM 24253</strain>
    </source>
</reference>
<dbReference type="GO" id="GO:0008915">
    <property type="term" value="F:lipid-A-disaccharide synthase activity"/>
    <property type="evidence" value="ECO:0007669"/>
    <property type="project" value="UniProtKB-EC"/>
</dbReference>
<gene>
    <name evidence="11 12" type="primary">lpxB</name>
    <name evidence="12" type="ORF">JMJ54_01315</name>
</gene>
<evidence type="ECO:0000256" key="3">
    <source>
        <dbReference type="ARBA" id="ARBA00012687"/>
    </source>
</evidence>
<evidence type="ECO:0000256" key="9">
    <source>
        <dbReference type="ARBA" id="ARBA00023098"/>
    </source>
</evidence>
<keyword evidence="8 11" id="KW-0808">Transferase</keyword>
<keyword evidence="6 11" id="KW-0441">Lipid A biosynthesis</keyword>
<comment type="pathway">
    <text evidence="11">Bacterial outer membrane biogenesis; LPS lipid A biosynthesis.</text>
</comment>
<evidence type="ECO:0000256" key="8">
    <source>
        <dbReference type="ARBA" id="ARBA00022679"/>
    </source>
</evidence>
<dbReference type="NCBIfam" id="TIGR00215">
    <property type="entry name" value="lpxB"/>
    <property type="match status" value="1"/>
</dbReference>
<dbReference type="CDD" id="cd01635">
    <property type="entry name" value="Glycosyltransferase_GTB-type"/>
    <property type="match status" value="1"/>
</dbReference>
<accession>A0ABS2BI14</accession>
<dbReference type="PANTHER" id="PTHR30372:SF4">
    <property type="entry name" value="LIPID-A-DISACCHARIDE SYNTHASE, MITOCHONDRIAL-RELATED"/>
    <property type="match status" value="1"/>
</dbReference>
<evidence type="ECO:0000256" key="6">
    <source>
        <dbReference type="ARBA" id="ARBA00022556"/>
    </source>
</evidence>
<evidence type="ECO:0000313" key="13">
    <source>
        <dbReference type="Proteomes" id="UP000809431"/>
    </source>
</evidence>
<dbReference type="SUPFAM" id="SSF53756">
    <property type="entry name" value="UDP-Glycosyltransferase/glycogen phosphorylase"/>
    <property type="match status" value="1"/>
</dbReference>
<keyword evidence="7 11" id="KW-0328">Glycosyltransferase</keyword>
<dbReference type="EC" id="2.4.1.182" evidence="3 11"/>
<proteinExistence type="inferred from homology"/>
<dbReference type="EMBL" id="JAESND010000001">
    <property type="protein sequence ID" value="MBM3114454.1"/>
    <property type="molecule type" value="Genomic_DNA"/>
</dbReference>
<evidence type="ECO:0000256" key="5">
    <source>
        <dbReference type="ARBA" id="ARBA00022516"/>
    </source>
</evidence>
<keyword evidence="5 11" id="KW-0444">Lipid biosynthesis</keyword>
<protein>
    <recommendedName>
        <fullName evidence="4 11">Lipid-A-disaccharide synthase</fullName>
        <ecNumber evidence="3 11">2.4.1.182</ecNumber>
    </recommendedName>
</protein>
<evidence type="ECO:0000313" key="12">
    <source>
        <dbReference type="EMBL" id="MBM3114454.1"/>
    </source>
</evidence>